<dbReference type="SUPFAM" id="SSF53335">
    <property type="entry name" value="S-adenosyl-L-methionine-dependent methyltransferases"/>
    <property type="match status" value="1"/>
</dbReference>
<name>A0A0G0SH48_9BACT</name>
<comment type="caution">
    <text evidence="2">The sequence shown here is derived from an EMBL/GenBank/DDBJ whole genome shotgun (WGS) entry which is preliminary data.</text>
</comment>
<dbReference type="EMBL" id="LBZA01000011">
    <property type="protein sequence ID" value="KKR64193.1"/>
    <property type="molecule type" value="Genomic_DNA"/>
</dbReference>
<evidence type="ECO:0000313" key="3">
    <source>
        <dbReference type="Proteomes" id="UP000034293"/>
    </source>
</evidence>
<dbReference type="InterPro" id="IPR029063">
    <property type="entry name" value="SAM-dependent_MTases_sf"/>
</dbReference>
<accession>A0A0G0SH48</accession>
<gene>
    <name evidence="2" type="ORF">UU02_C0011G0005</name>
</gene>
<dbReference type="AlphaFoldDB" id="A0A0G0SH48"/>
<dbReference type="InterPro" id="IPR013217">
    <property type="entry name" value="Methyltransf_12"/>
</dbReference>
<evidence type="ECO:0000259" key="1">
    <source>
        <dbReference type="Pfam" id="PF08242"/>
    </source>
</evidence>
<dbReference type="Proteomes" id="UP000034293">
    <property type="component" value="Unassembled WGS sequence"/>
</dbReference>
<evidence type="ECO:0000313" key="2">
    <source>
        <dbReference type="EMBL" id="KKR64193.1"/>
    </source>
</evidence>
<organism evidence="2 3">
    <name type="scientific">Candidatus Woesebacteria bacterium GW2011_GWA1_40_43</name>
    <dbReference type="NCBI Taxonomy" id="1618553"/>
    <lineage>
        <taxon>Bacteria</taxon>
        <taxon>Candidatus Woeseibacteriota</taxon>
    </lineage>
</organism>
<dbReference type="CDD" id="cd02440">
    <property type="entry name" value="AdoMet_MTases"/>
    <property type="match status" value="1"/>
</dbReference>
<sequence>MSLTRAESSYYVYLTERMDKGESKNIVIPTTVDLISKHSQLKSVVKILDIGCFNGAMLNQIRLGTPAELRQRVSYTGAEIDGSLIEDGRKRYPELNFRKLNLQEQLPDLEQYDIVILSNVLHEVIPNSENIDVEKVIGASLKKISSLVTADGDLLILDGLRPDNDTDIVEVCFATSEVHELYKQFAEKYTAFKIYATDLGENIIQTRVKDLAAFLTKARYLFESYWSIESQQIYQYFNKQQFTKALQLSGFRIERLEPQRFDQEHVDRMFSSITPKIEYPAKNLLIVATKNN</sequence>
<protein>
    <recommendedName>
        <fullName evidence="1">Methyltransferase type 12 domain-containing protein</fullName>
    </recommendedName>
</protein>
<reference evidence="2 3" key="1">
    <citation type="journal article" date="2015" name="Nature">
        <title>rRNA introns, odd ribosomes, and small enigmatic genomes across a large radiation of phyla.</title>
        <authorList>
            <person name="Brown C.T."/>
            <person name="Hug L.A."/>
            <person name="Thomas B.C."/>
            <person name="Sharon I."/>
            <person name="Castelle C.J."/>
            <person name="Singh A."/>
            <person name="Wilkins M.J."/>
            <person name="Williams K.H."/>
            <person name="Banfield J.F."/>
        </authorList>
    </citation>
    <scope>NUCLEOTIDE SEQUENCE [LARGE SCALE GENOMIC DNA]</scope>
</reference>
<feature type="domain" description="Methyltransferase type 12" evidence="1">
    <location>
        <begin position="48"/>
        <end position="153"/>
    </location>
</feature>
<dbReference type="Pfam" id="PF08242">
    <property type="entry name" value="Methyltransf_12"/>
    <property type="match status" value="1"/>
</dbReference>
<proteinExistence type="predicted"/>
<dbReference type="Gene3D" id="3.40.50.150">
    <property type="entry name" value="Vaccinia Virus protein VP39"/>
    <property type="match status" value="1"/>
</dbReference>